<evidence type="ECO:0000313" key="12">
    <source>
        <dbReference type="Proteomes" id="UP000242763"/>
    </source>
</evidence>
<evidence type="ECO:0000256" key="7">
    <source>
        <dbReference type="ARBA" id="ARBA00022840"/>
    </source>
</evidence>
<evidence type="ECO:0000259" key="10">
    <source>
        <dbReference type="PROSITE" id="PS50109"/>
    </source>
</evidence>
<evidence type="ECO:0000313" key="11">
    <source>
        <dbReference type="EMBL" id="SFJ47057.1"/>
    </source>
</evidence>
<gene>
    <name evidence="11" type="ORF">SAMN03080618_03072</name>
</gene>
<dbReference type="GO" id="GO:0000156">
    <property type="term" value="F:phosphorelay response regulator activity"/>
    <property type="evidence" value="ECO:0007669"/>
    <property type="project" value="TreeGrafter"/>
</dbReference>
<accession>A0A1I3RP68</accession>
<evidence type="ECO:0000256" key="9">
    <source>
        <dbReference type="SAM" id="Phobius"/>
    </source>
</evidence>
<dbReference type="PROSITE" id="PS50109">
    <property type="entry name" value="HIS_KIN"/>
    <property type="match status" value="1"/>
</dbReference>
<dbReference type="Proteomes" id="UP000242763">
    <property type="component" value="Unassembled WGS sequence"/>
</dbReference>
<evidence type="ECO:0000256" key="2">
    <source>
        <dbReference type="ARBA" id="ARBA00012438"/>
    </source>
</evidence>
<dbReference type="OrthoDB" id="9808408at2"/>
<dbReference type="PRINTS" id="PR00344">
    <property type="entry name" value="BCTRLSENSOR"/>
</dbReference>
<keyword evidence="5" id="KW-0547">Nucleotide-binding</keyword>
<keyword evidence="9" id="KW-1133">Transmembrane helix</keyword>
<dbReference type="Gene3D" id="1.10.287.130">
    <property type="match status" value="1"/>
</dbReference>
<dbReference type="Pfam" id="PF00512">
    <property type="entry name" value="HisKA"/>
    <property type="match status" value="1"/>
</dbReference>
<organism evidence="11 12">
    <name type="scientific">Aquamicrobium aerolatum DSM 21857</name>
    <dbReference type="NCBI Taxonomy" id="1121003"/>
    <lineage>
        <taxon>Bacteria</taxon>
        <taxon>Pseudomonadati</taxon>
        <taxon>Pseudomonadota</taxon>
        <taxon>Alphaproteobacteria</taxon>
        <taxon>Hyphomicrobiales</taxon>
        <taxon>Phyllobacteriaceae</taxon>
        <taxon>Aerobium</taxon>
    </lineage>
</organism>
<keyword evidence="6 11" id="KW-0418">Kinase</keyword>
<dbReference type="PANTHER" id="PTHR42878:SF7">
    <property type="entry name" value="SENSOR HISTIDINE KINASE GLRK"/>
    <property type="match status" value="1"/>
</dbReference>
<keyword evidence="12" id="KW-1185">Reference proteome</keyword>
<evidence type="ECO:0000256" key="5">
    <source>
        <dbReference type="ARBA" id="ARBA00022741"/>
    </source>
</evidence>
<dbReference type="STRING" id="1121003.SAMN03080618_03072"/>
<dbReference type="AlphaFoldDB" id="A0A1I3RP68"/>
<feature type="domain" description="Histidine kinase" evidence="10">
    <location>
        <begin position="252"/>
        <end position="489"/>
    </location>
</feature>
<sequence length="501" mass="55881">MQTQRSSFIRASAALMVIGLIALTGIVGTTVMLVDRAQRDFNVIIAERDLRIATTGLRILLHELESSQRGFLLTEDEAYLLPYNEAYGRVVPAISQILESISIHPEYRSRMEELSADLTRKIEEMQRTIDLVRDGRRDEAIQIVSTDHGKEIMDQARTLLREIVRSSDEGLTEGVEEQRRSAGMLHLIAIVGGVIIIAVVGGSVWMALRYTRDLLTARSEVEALNEGLEQRVAKRTHDLIRANEEVQRFAYIVTHDLRAPLVNIMGFTSELNETMKSIQAYVLADGDQLTEHQITEARTAASEDLPEAIGFIRKSTRKMDSLINAILKISREGKRPLKPETIDLEALLEANLATIQHQVIENHGTTTLNVHAPDIISDRMSLDQFFGNLLDNAIKYRSPSRPIAIKITADRAPGRQIRIAVSDNGRGIPEADHQRVFDLFRRSGQQDQQGEGIGLAHVRTLTRSLGGDITLSSAEGEGTTFTITLPIDVRTVVRTMDNEQV</sequence>
<dbReference type="SMART" id="SM00387">
    <property type="entry name" value="HATPase_c"/>
    <property type="match status" value="1"/>
</dbReference>
<dbReference type="GO" id="GO:0005524">
    <property type="term" value="F:ATP binding"/>
    <property type="evidence" value="ECO:0007669"/>
    <property type="project" value="UniProtKB-KW"/>
</dbReference>
<name>A0A1I3RP68_9HYPH</name>
<keyword evidence="3" id="KW-0597">Phosphoprotein</keyword>
<evidence type="ECO:0000256" key="3">
    <source>
        <dbReference type="ARBA" id="ARBA00022553"/>
    </source>
</evidence>
<keyword evidence="9" id="KW-0812">Transmembrane</keyword>
<dbReference type="EMBL" id="FORF01000021">
    <property type="protein sequence ID" value="SFJ47057.1"/>
    <property type="molecule type" value="Genomic_DNA"/>
</dbReference>
<dbReference type="SUPFAM" id="SSF55874">
    <property type="entry name" value="ATPase domain of HSP90 chaperone/DNA topoisomerase II/histidine kinase"/>
    <property type="match status" value="1"/>
</dbReference>
<feature type="transmembrane region" description="Helical" evidence="9">
    <location>
        <begin position="187"/>
        <end position="208"/>
    </location>
</feature>
<dbReference type="CDD" id="cd00082">
    <property type="entry name" value="HisKA"/>
    <property type="match status" value="1"/>
</dbReference>
<evidence type="ECO:0000256" key="6">
    <source>
        <dbReference type="ARBA" id="ARBA00022777"/>
    </source>
</evidence>
<dbReference type="Pfam" id="PF05227">
    <property type="entry name" value="CHASE3"/>
    <property type="match status" value="1"/>
</dbReference>
<evidence type="ECO:0000256" key="4">
    <source>
        <dbReference type="ARBA" id="ARBA00022679"/>
    </source>
</evidence>
<dbReference type="InterPro" id="IPR007891">
    <property type="entry name" value="CHASE3"/>
</dbReference>
<keyword evidence="4" id="KW-0808">Transferase</keyword>
<dbReference type="Gene3D" id="3.30.565.10">
    <property type="entry name" value="Histidine kinase-like ATPase, C-terminal domain"/>
    <property type="match status" value="1"/>
</dbReference>
<dbReference type="EC" id="2.7.13.3" evidence="2"/>
<dbReference type="SMART" id="SM00388">
    <property type="entry name" value="HisKA"/>
    <property type="match status" value="1"/>
</dbReference>
<dbReference type="InterPro" id="IPR005467">
    <property type="entry name" value="His_kinase_dom"/>
</dbReference>
<dbReference type="SUPFAM" id="SSF47384">
    <property type="entry name" value="Homodimeric domain of signal transducing histidine kinase"/>
    <property type="match status" value="1"/>
</dbReference>
<protein>
    <recommendedName>
        <fullName evidence="2">histidine kinase</fullName>
        <ecNumber evidence="2">2.7.13.3</ecNumber>
    </recommendedName>
</protein>
<dbReference type="InterPro" id="IPR004358">
    <property type="entry name" value="Sig_transdc_His_kin-like_C"/>
</dbReference>
<dbReference type="InterPro" id="IPR003661">
    <property type="entry name" value="HisK_dim/P_dom"/>
</dbReference>
<dbReference type="InterPro" id="IPR036097">
    <property type="entry name" value="HisK_dim/P_sf"/>
</dbReference>
<dbReference type="GO" id="GO:0000155">
    <property type="term" value="F:phosphorelay sensor kinase activity"/>
    <property type="evidence" value="ECO:0007669"/>
    <property type="project" value="InterPro"/>
</dbReference>
<reference evidence="12" key="1">
    <citation type="submission" date="2016-10" db="EMBL/GenBank/DDBJ databases">
        <authorList>
            <person name="Varghese N."/>
            <person name="Submissions S."/>
        </authorList>
    </citation>
    <scope>NUCLEOTIDE SEQUENCE [LARGE SCALE GENOMIC DNA]</scope>
    <source>
        <strain evidence="12">DSM 21857</strain>
    </source>
</reference>
<dbReference type="InterPro" id="IPR050351">
    <property type="entry name" value="BphY/WalK/GraS-like"/>
</dbReference>
<dbReference type="GO" id="GO:0030295">
    <property type="term" value="F:protein kinase activator activity"/>
    <property type="evidence" value="ECO:0007669"/>
    <property type="project" value="TreeGrafter"/>
</dbReference>
<proteinExistence type="predicted"/>
<comment type="catalytic activity">
    <reaction evidence="1">
        <text>ATP + protein L-histidine = ADP + protein N-phospho-L-histidine.</text>
        <dbReference type="EC" id="2.7.13.3"/>
    </reaction>
</comment>
<feature type="transmembrane region" description="Helical" evidence="9">
    <location>
        <begin position="12"/>
        <end position="34"/>
    </location>
</feature>
<dbReference type="CDD" id="cd19410">
    <property type="entry name" value="HK9-like_sensor"/>
    <property type="match status" value="1"/>
</dbReference>
<dbReference type="PANTHER" id="PTHR42878">
    <property type="entry name" value="TWO-COMPONENT HISTIDINE KINASE"/>
    <property type="match status" value="1"/>
</dbReference>
<keyword evidence="8" id="KW-0902">Two-component regulatory system</keyword>
<dbReference type="InterPro" id="IPR036890">
    <property type="entry name" value="HATPase_C_sf"/>
</dbReference>
<dbReference type="Pfam" id="PF02518">
    <property type="entry name" value="HATPase_c"/>
    <property type="match status" value="1"/>
</dbReference>
<dbReference type="InterPro" id="IPR003594">
    <property type="entry name" value="HATPase_dom"/>
</dbReference>
<keyword evidence="7" id="KW-0067">ATP-binding</keyword>
<evidence type="ECO:0000256" key="1">
    <source>
        <dbReference type="ARBA" id="ARBA00000085"/>
    </source>
</evidence>
<keyword evidence="9" id="KW-0472">Membrane</keyword>
<evidence type="ECO:0000256" key="8">
    <source>
        <dbReference type="ARBA" id="ARBA00023012"/>
    </source>
</evidence>
<dbReference type="GO" id="GO:0007234">
    <property type="term" value="P:osmosensory signaling via phosphorelay pathway"/>
    <property type="evidence" value="ECO:0007669"/>
    <property type="project" value="TreeGrafter"/>
</dbReference>